<evidence type="ECO:0000256" key="1">
    <source>
        <dbReference type="SAM" id="MobiDB-lite"/>
    </source>
</evidence>
<feature type="region of interest" description="Disordered" evidence="1">
    <location>
        <begin position="1"/>
        <end position="20"/>
    </location>
</feature>
<evidence type="ECO:0000313" key="3">
    <source>
        <dbReference type="Proteomes" id="UP000776164"/>
    </source>
</evidence>
<feature type="region of interest" description="Disordered" evidence="1">
    <location>
        <begin position="29"/>
        <end position="63"/>
    </location>
</feature>
<evidence type="ECO:0000313" key="2">
    <source>
        <dbReference type="EMBL" id="MBM7470552.1"/>
    </source>
</evidence>
<organism evidence="2 3">
    <name type="scientific">Subtercola frigoramans</name>
    <dbReference type="NCBI Taxonomy" id="120298"/>
    <lineage>
        <taxon>Bacteria</taxon>
        <taxon>Bacillati</taxon>
        <taxon>Actinomycetota</taxon>
        <taxon>Actinomycetes</taxon>
        <taxon>Micrococcales</taxon>
        <taxon>Microbacteriaceae</taxon>
        <taxon>Subtercola</taxon>
    </lineage>
</organism>
<gene>
    <name evidence="2" type="ORF">JOE66_000186</name>
</gene>
<dbReference type="InterPro" id="IPR027417">
    <property type="entry name" value="P-loop_NTPase"/>
</dbReference>
<dbReference type="Gene3D" id="3.40.50.300">
    <property type="entry name" value="P-loop containing nucleotide triphosphate hydrolases"/>
    <property type="match status" value="2"/>
</dbReference>
<evidence type="ECO:0008006" key="4">
    <source>
        <dbReference type="Google" id="ProtNLM"/>
    </source>
</evidence>
<dbReference type="Proteomes" id="UP000776164">
    <property type="component" value="Unassembled WGS sequence"/>
</dbReference>
<name>A0ABS2L0F0_9MICO</name>
<keyword evidence="3" id="KW-1185">Reference proteome</keyword>
<reference evidence="2 3" key="1">
    <citation type="submission" date="2021-01" db="EMBL/GenBank/DDBJ databases">
        <title>Sequencing the genomes of 1000 actinobacteria strains.</title>
        <authorList>
            <person name="Klenk H.-P."/>
        </authorList>
    </citation>
    <scope>NUCLEOTIDE SEQUENCE [LARGE SCALE GENOMIC DNA]</scope>
    <source>
        <strain evidence="2 3">DSM 13057</strain>
    </source>
</reference>
<dbReference type="SUPFAM" id="SSF52540">
    <property type="entry name" value="P-loop containing nucleoside triphosphate hydrolases"/>
    <property type="match status" value="1"/>
</dbReference>
<comment type="caution">
    <text evidence="2">The sequence shown here is derived from an EMBL/GenBank/DDBJ whole genome shotgun (WGS) entry which is preliminary data.</text>
</comment>
<dbReference type="EMBL" id="JAFBBU010000001">
    <property type="protein sequence ID" value="MBM7470552.1"/>
    <property type="molecule type" value="Genomic_DNA"/>
</dbReference>
<protein>
    <recommendedName>
        <fullName evidence="4">ATP/GTP-binding protein</fullName>
    </recommendedName>
</protein>
<dbReference type="RefSeq" id="WP_205106291.1">
    <property type="nucleotide sequence ID" value="NZ_BAAAHT010000001.1"/>
</dbReference>
<sequence length="494" mass="53918">MTTEILPAETAAERPQKKHTRLAKIPGLRIFVSPEDPTPTPDAADDRRDVDAPPWTLPGSPLRASTRAAKTGWYAPSAQGAPSTTRQAEILNTAVIGPPTGTRGIVNGRDTLSRTLIAHDAATAYNSEPREITSPNVLVFGTVGSGKSSFVKTTQVIRPLLLDRRRAVVFDKKDEGGEGEYAALTRRRNGAALFRFSTDDSGTRLNIMDPMITRGSGLQGQTLLLNAVARIARNDTPSTEWEKKAIRDALELTFTQFDDTRVPTPVDLLPNLGRIKDATDLSDKAKDRLHIAGLSIKYALEDLLREYGGLLDGETSKHVDLASKLTTFDISQLPDDGPAVPVVMAIGNMWLMGRLRNERGYVTNVIYEEGWHMIGGPSAHLIKSNQKLSRSLGISNVFVMHKGTDIPADSPGYTVIQEAQTVYVFNQARTEDANWAVNTFGLAPETATTLMNLRPGHCVFKYGSNPETHMQHVRSPWETEVTNTDSALAAAATR</sequence>
<accession>A0ABS2L0F0</accession>
<proteinExistence type="predicted"/>